<dbReference type="OrthoDB" id="2245455at2759"/>
<reference evidence="2 3" key="1">
    <citation type="journal article" date="2019" name="Fungal Biol. Biotechnol.">
        <title>Draft genome sequence of fastidious pathogen Ceratobasidium theobromae, which causes vascular-streak dieback in Theobroma cacao.</title>
        <authorList>
            <person name="Ali S.S."/>
            <person name="Asman A."/>
            <person name="Shao J."/>
            <person name="Firmansyah A.P."/>
            <person name="Susilo A.W."/>
            <person name="Rosmana A."/>
            <person name="McMahon P."/>
            <person name="Junaid M."/>
            <person name="Guest D."/>
            <person name="Kheng T.Y."/>
            <person name="Meinhardt L.W."/>
            <person name="Bailey B.A."/>
        </authorList>
    </citation>
    <scope>NUCLEOTIDE SEQUENCE [LARGE SCALE GENOMIC DNA]</scope>
    <source>
        <strain evidence="2 3">CT2</strain>
    </source>
</reference>
<sequence>MSSVMSCGALRPTTNSTYDGPGGRVRISEEGTREKAPLLENSVPTSEKVSMDVPEGRPSISGSRELSTALEHARRAVQLDTDGLIPQAVEEYNKTAELLDELLGMAGEVGEAERVKMIRDTYKERAELLWLIIKPEDPPMTTHDSQPT</sequence>
<dbReference type="Proteomes" id="UP000383932">
    <property type="component" value="Unassembled WGS sequence"/>
</dbReference>
<protein>
    <recommendedName>
        <fullName evidence="4">MIT domain-containing protein</fullName>
    </recommendedName>
</protein>
<dbReference type="Gene3D" id="1.20.58.80">
    <property type="entry name" value="Phosphotransferase system, lactose/cellobiose-type IIA subunit"/>
    <property type="match status" value="1"/>
</dbReference>
<comment type="caution">
    <text evidence="2">The sequence shown here is derived from an EMBL/GenBank/DDBJ whole genome shotgun (WGS) entry which is preliminary data.</text>
</comment>
<name>A0A5N5QT13_9AGAM</name>
<organism evidence="2 3">
    <name type="scientific">Ceratobasidium theobromae</name>
    <dbReference type="NCBI Taxonomy" id="1582974"/>
    <lineage>
        <taxon>Eukaryota</taxon>
        <taxon>Fungi</taxon>
        <taxon>Dikarya</taxon>
        <taxon>Basidiomycota</taxon>
        <taxon>Agaricomycotina</taxon>
        <taxon>Agaricomycetes</taxon>
        <taxon>Cantharellales</taxon>
        <taxon>Ceratobasidiaceae</taxon>
        <taxon>Ceratobasidium</taxon>
    </lineage>
</organism>
<feature type="region of interest" description="Disordered" evidence="1">
    <location>
        <begin position="1"/>
        <end position="63"/>
    </location>
</feature>
<dbReference type="SUPFAM" id="SSF116846">
    <property type="entry name" value="MIT domain"/>
    <property type="match status" value="1"/>
</dbReference>
<dbReference type="AlphaFoldDB" id="A0A5N5QT13"/>
<evidence type="ECO:0000313" key="2">
    <source>
        <dbReference type="EMBL" id="KAB5594367.1"/>
    </source>
</evidence>
<dbReference type="EMBL" id="SSOP01000021">
    <property type="protein sequence ID" value="KAB5594367.1"/>
    <property type="molecule type" value="Genomic_DNA"/>
</dbReference>
<evidence type="ECO:0000313" key="3">
    <source>
        <dbReference type="Proteomes" id="UP000383932"/>
    </source>
</evidence>
<evidence type="ECO:0000256" key="1">
    <source>
        <dbReference type="SAM" id="MobiDB-lite"/>
    </source>
</evidence>
<feature type="compositionally biased region" description="Basic and acidic residues" evidence="1">
    <location>
        <begin position="26"/>
        <end position="37"/>
    </location>
</feature>
<proteinExistence type="predicted"/>
<evidence type="ECO:0008006" key="4">
    <source>
        <dbReference type="Google" id="ProtNLM"/>
    </source>
</evidence>
<accession>A0A5N5QT13</accession>
<dbReference type="InterPro" id="IPR036181">
    <property type="entry name" value="MIT_dom_sf"/>
</dbReference>
<gene>
    <name evidence="2" type="ORF">CTheo_2144</name>
</gene>
<keyword evidence="3" id="KW-1185">Reference proteome</keyword>